<dbReference type="SUPFAM" id="SSF158442">
    <property type="entry name" value="DsbB-like"/>
    <property type="match status" value="1"/>
</dbReference>
<dbReference type="InterPro" id="IPR003752">
    <property type="entry name" value="DiS_bond_form_DsbB/BdbC"/>
</dbReference>
<dbReference type="Proteomes" id="UP001163831">
    <property type="component" value="Chromosome"/>
</dbReference>
<gene>
    <name evidence="6" type="ORF">N5W20_00140</name>
</gene>
<feature type="transmembrane region" description="Helical" evidence="5">
    <location>
        <begin position="136"/>
        <end position="159"/>
    </location>
</feature>
<proteinExistence type="predicted"/>
<keyword evidence="2 5" id="KW-0812">Transmembrane</keyword>
<evidence type="ECO:0000256" key="5">
    <source>
        <dbReference type="SAM" id="Phobius"/>
    </source>
</evidence>
<evidence type="ECO:0000256" key="3">
    <source>
        <dbReference type="ARBA" id="ARBA00022989"/>
    </source>
</evidence>
<sequence length="173" mass="18958">MMSVRACGAFLFLLSILALATAWFAERVLGLPPCELCLLERIPWKITLFLGAVALLANGRVGAIANVTAIPVTFVGVVLSAINIGVEQKWWESPFPACHAPVFKGGSFSQHLAAMPLRPVKPCDAPTYLFHLPFSMALMGGVVSLIVMIALIYWAHAYFTTPRKRFRHSASFR</sequence>
<feature type="transmembrane region" description="Helical" evidence="5">
    <location>
        <begin position="64"/>
        <end position="86"/>
    </location>
</feature>
<evidence type="ECO:0000256" key="4">
    <source>
        <dbReference type="ARBA" id="ARBA00023136"/>
    </source>
</evidence>
<keyword evidence="3 5" id="KW-1133">Transmembrane helix</keyword>
<evidence type="ECO:0000313" key="6">
    <source>
        <dbReference type="EMBL" id="UYH51337.1"/>
    </source>
</evidence>
<evidence type="ECO:0000256" key="2">
    <source>
        <dbReference type="ARBA" id="ARBA00022692"/>
    </source>
</evidence>
<organism evidence="6 7">
    <name type="scientific">Candidatus Kirkpatrickella diaphorinae</name>
    <dbReference type="NCBI Taxonomy" id="2984322"/>
    <lineage>
        <taxon>Bacteria</taxon>
        <taxon>Pseudomonadati</taxon>
        <taxon>Pseudomonadota</taxon>
        <taxon>Alphaproteobacteria</taxon>
        <taxon>Acetobacterales</taxon>
        <taxon>Acetobacteraceae</taxon>
        <taxon>Candidatus Kirkpatrickella</taxon>
    </lineage>
</organism>
<protein>
    <submittedName>
        <fullName evidence="6">Disulfide bond formation protein B</fullName>
    </submittedName>
</protein>
<accession>A0ABY6GIJ4</accession>
<dbReference type="EMBL" id="CP107052">
    <property type="protein sequence ID" value="UYH51337.1"/>
    <property type="molecule type" value="Genomic_DNA"/>
</dbReference>
<evidence type="ECO:0000256" key="1">
    <source>
        <dbReference type="ARBA" id="ARBA00004141"/>
    </source>
</evidence>
<evidence type="ECO:0000313" key="7">
    <source>
        <dbReference type="Proteomes" id="UP001163831"/>
    </source>
</evidence>
<keyword evidence="7" id="KW-1185">Reference proteome</keyword>
<dbReference type="InterPro" id="IPR023380">
    <property type="entry name" value="DsbB-like_sf"/>
</dbReference>
<keyword evidence="4 5" id="KW-0472">Membrane</keyword>
<dbReference type="Gene3D" id="1.20.1550.10">
    <property type="entry name" value="DsbB-like"/>
    <property type="match status" value="1"/>
</dbReference>
<reference evidence="6" key="1">
    <citation type="submission" date="2022-10" db="EMBL/GenBank/DDBJ databases">
        <title>Candidatus Kirkpatrella diaphorinas gen. nov., sp. nov., an uncultured endosymbiont identified in a population of Diaphorina citri from Hawaii.</title>
        <authorList>
            <person name="Henry E.M."/>
            <person name="Carlson C.R."/>
            <person name="Kuo Y.-W."/>
        </authorList>
    </citation>
    <scope>NUCLEOTIDE SEQUENCE</scope>
    <source>
        <strain evidence="6">CADCRV1</strain>
    </source>
</reference>
<feature type="transmembrane region" description="Helical" evidence="5">
    <location>
        <begin position="38"/>
        <end position="57"/>
    </location>
</feature>
<dbReference type="RefSeq" id="WP_319806931.1">
    <property type="nucleotide sequence ID" value="NZ_CP107052.1"/>
</dbReference>
<comment type="subcellular location">
    <subcellularLocation>
        <location evidence="1">Membrane</location>
        <topology evidence="1">Multi-pass membrane protein</topology>
    </subcellularLocation>
</comment>
<dbReference type="Pfam" id="PF02600">
    <property type="entry name" value="DsbB"/>
    <property type="match status" value="1"/>
</dbReference>
<name>A0ABY6GIJ4_9PROT</name>